<keyword evidence="4" id="KW-0805">Transcription regulation</keyword>
<keyword evidence="7" id="KW-0479">Metal-binding</keyword>
<dbReference type="CDD" id="cd07153">
    <property type="entry name" value="Fur_like"/>
    <property type="match status" value="1"/>
</dbReference>
<feature type="binding site" evidence="7">
    <location>
        <position position="106"/>
    </location>
    <ligand>
        <name>Zn(2+)</name>
        <dbReference type="ChEBI" id="CHEBI:29105"/>
    </ligand>
</feature>
<dbReference type="InterPro" id="IPR043135">
    <property type="entry name" value="Fur_C"/>
</dbReference>
<dbReference type="InterPro" id="IPR036390">
    <property type="entry name" value="WH_DNA-bd_sf"/>
</dbReference>
<proteinExistence type="inferred from homology"/>
<protein>
    <recommendedName>
        <fullName evidence="10">Fur family transcriptional regulator, ferric uptake regulator</fullName>
    </recommendedName>
</protein>
<keyword evidence="5" id="KW-0238">DNA-binding</keyword>
<dbReference type="EMBL" id="BMMZ01000005">
    <property type="protein sequence ID" value="GGL64902.1"/>
    <property type="molecule type" value="Genomic_DNA"/>
</dbReference>
<name>A0A917SAQ0_9ACTN</name>
<evidence type="ECO:0000256" key="2">
    <source>
        <dbReference type="ARBA" id="ARBA00022491"/>
    </source>
</evidence>
<evidence type="ECO:0000256" key="7">
    <source>
        <dbReference type="PIRSR" id="PIRSR602481-1"/>
    </source>
</evidence>
<organism evidence="8 9">
    <name type="scientific">Microlunatus endophyticus</name>
    <dbReference type="NCBI Taxonomy" id="1716077"/>
    <lineage>
        <taxon>Bacteria</taxon>
        <taxon>Bacillati</taxon>
        <taxon>Actinomycetota</taxon>
        <taxon>Actinomycetes</taxon>
        <taxon>Propionibacteriales</taxon>
        <taxon>Propionibacteriaceae</taxon>
        <taxon>Microlunatus</taxon>
    </lineage>
</organism>
<reference evidence="8" key="1">
    <citation type="journal article" date="2014" name="Int. J. Syst. Evol. Microbiol.">
        <title>Complete genome sequence of Corynebacterium casei LMG S-19264T (=DSM 44701T), isolated from a smear-ripened cheese.</title>
        <authorList>
            <consortium name="US DOE Joint Genome Institute (JGI-PGF)"/>
            <person name="Walter F."/>
            <person name="Albersmeier A."/>
            <person name="Kalinowski J."/>
            <person name="Ruckert C."/>
        </authorList>
    </citation>
    <scope>NUCLEOTIDE SEQUENCE</scope>
    <source>
        <strain evidence="8">CGMCC 4.7306</strain>
    </source>
</reference>
<dbReference type="GO" id="GO:1900376">
    <property type="term" value="P:regulation of secondary metabolite biosynthetic process"/>
    <property type="evidence" value="ECO:0007669"/>
    <property type="project" value="TreeGrafter"/>
</dbReference>
<comment type="cofactor">
    <cofactor evidence="7">
        <name>Zn(2+)</name>
        <dbReference type="ChEBI" id="CHEBI:29105"/>
    </cofactor>
    <text evidence="7">Binds 1 zinc ion per subunit.</text>
</comment>
<dbReference type="GO" id="GO:0000976">
    <property type="term" value="F:transcription cis-regulatory region binding"/>
    <property type="evidence" value="ECO:0007669"/>
    <property type="project" value="TreeGrafter"/>
</dbReference>
<dbReference type="Proteomes" id="UP000613840">
    <property type="component" value="Unassembled WGS sequence"/>
</dbReference>
<evidence type="ECO:0000256" key="4">
    <source>
        <dbReference type="ARBA" id="ARBA00023015"/>
    </source>
</evidence>
<dbReference type="InterPro" id="IPR036388">
    <property type="entry name" value="WH-like_DNA-bd_sf"/>
</dbReference>
<evidence type="ECO:0000256" key="3">
    <source>
        <dbReference type="ARBA" id="ARBA00022833"/>
    </source>
</evidence>
<dbReference type="AlphaFoldDB" id="A0A917SAQ0"/>
<evidence type="ECO:0000313" key="9">
    <source>
        <dbReference type="Proteomes" id="UP000613840"/>
    </source>
</evidence>
<evidence type="ECO:0000256" key="6">
    <source>
        <dbReference type="ARBA" id="ARBA00023163"/>
    </source>
</evidence>
<dbReference type="PANTHER" id="PTHR33202">
    <property type="entry name" value="ZINC UPTAKE REGULATION PROTEIN"/>
    <property type="match status" value="1"/>
</dbReference>
<dbReference type="Pfam" id="PF01475">
    <property type="entry name" value="FUR"/>
    <property type="match status" value="1"/>
</dbReference>
<sequence length="154" mass="16853">MPDSSLRAARPVGSVDEAVDVLREGGGRATSARRAILDVLFATTDPLSTEQIAQRAVPVQDVPSTYRNLEHLETVGLVRHVHFGHGPGLYELVADQERWYALCESCGSVSAFSPDDLDAMATMIDERIGYRIRFAHFPLVGLCRDCRGDDRPAG</sequence>
<evidence type="ECO:0000256" key="1">
    <source>
        <dbReference type="ARBA" id="ARBA00007957"/>
    </source>
</evidence>
<dbReference type="GO" id="GO:0008270">
    <property type="term" value="F:zinc ion binding"/>
    <property type="evidence" value="ECO:0007669"/>
    <property type="project" value="TreeGrafter"/>
</dbReference>
<keyword evidence="9" id="KW-1185">Reference proteome</keyword>
<dbReference type="SUPFAM" id="SSF46785">
    <property type="entry name" value="Winged helix' DNA-binding domain"/>
    <property type="match status" value="1"/>
</dbReference>
<feature type="binding site" evidence="7">
    <location>
        <position position="103"/>
    </location>
    <ligand>
        <name>Zn(2+)</name>
        <dbReference type="ChEBI" id="CHEBI:29105"/>
    </ligand>
</feature>
<dbReference type="Gene3D" id="3.30.1490.190">
    <property type="match status" value="1"/>
</dbReference>
<dbReference type="InterPro" id="IPR002481">
    <property type="entry name" value="FUR"/>
</dbReference>
<dbReference type="GO" id="GO:0003700">
    <property type="term" value="F:DNA-binding transcription factor activity"/>
    <property type="evidence" value="ECO:0007669"/>
    <property type="project" value="InterPro"/>
</dbReference>
<reference evidence="8" key="2">
    <citation type="submission" date="2020-09" db="EMBL/GenBank/DDBJ databases">
        <authorList>
            <person name="Sun Q."/>
            <person name="Zhou Y."/>
        </authorList>
    </citation>
    <scope>NUCLEOTIDE SEQUENCE</scope>
    <source>
        <strain evidence="8">CGMCC 4.7306</strain>
    </source>
</reference>
<evidence type="ECO:0008006" key="10">
    <source>
        <dbReference type="Google" id="ProtNLM"/>
    </source>
</evidence>
<keyword evidence="3 7" id="KW-0862">Zinc</keyword>
<keyword evidence="6" id="KW-0804">Transcription</keyword>
<feature type="binding site" evidence="7">
    <location>
        <position position="143"/>
    </location>
    <ligand>
        <name>Zn(2+)</name>
        <dbReference type="ChEBI" id="CHEBI:29105"/>
    </ligand>
</feature>
<comment type="caution">
    <text evidence="8">The sequence shown here is derived from an EMBL/GenBank/DDBJ whole genome shotgun (WGS) entry which is preliminary data.</text>
</comment>
<gene>
    <name evidence="8" type="ORF">GCM10011575_24090</name>
</gene>
<evidence type="ECO:0000313" key="8">
    <source>
        <dbReference type="EMBL" id="GGL64902.1"/>
    </source>
</evidence>
<dbReference type="RefSeq" id="WP_188895598.1">
    <property type="nucleotide sequence ID" value="NZ_BMMZ01000005.1"/>
</dbReference>
<comment type="similarity">
    <text evidence="1">Belongs to the Fur family.</text>
</comment>
<dbReference type="GO" id="GO:0045892">
    <property type="term" value="P:negative regulation of DNA-templated transcription"/>
    <property type="evidence" value="ECO:0007669"/>
    <property type="project" value="TreeGrafter"/>
</dbReference>
<accession>A0A917SAQ0</accession>
<dbReference type="Gene3D" id="1.10.10.10">
    <property type="entry name" value="Winged helix-like DNA-binding domain superfamily/Winged helix DNA-binding domain"/>
    <property type="match status" value="1"/>
</dbReference>
<dbReference type="PANTHER" id="PTHR33202:SF7">
    <property type="entry name" value="FERRIC UPTAKE REGULATION PROTEIN"/>
    <property type="match status" value="1"/>
</dbReference>
<evidence type="ECO:0000256" key="5">
    <source>
        <dbReference type="ARBA" id="ARBA00023125"/>
    </source>
</evidence>
<keyword evidence="2" id="KW-0678">Repressor</keyword>
<feature type="binding site" evidence="7">
    <location>
        <position position="146"/>
    </location>
    <ligand>
        <name>Zn(2+)</name>
        <dbReference type="ChEBI" id="CHEBI:29105"/>
    </ligand>
</feature>